<organism evidence="1 2">
    <name type="scientific">Trametes cubensis</name>
    <dbReference type="NCBI Taxonomy" id="1111947"/>
    <lineage>
        <taxon>Eukaryota</taxon>
        <taxon>Fungi</taxon>
        <taxon>Dikarya</taxon>
        <taxon>Basidiomycota</taxon>
        <taxon>Agaricomycotina</taxon>
        <taxon>Agaricomycetes</taxon>
        <taxon>Polyporales</taxon>
        <taxon>Polyporaceae</taxon>
        <taxon>Trametes</taxon>
    </lineage>
</organism>
<gene>
    <name evidence="1" type="ORF">ONZ51_g13250</name>
</gene>
<comment type="caution">
    <text evidence="1">The sequence shown here is derived from an EMBL/GenBank/DDBJ whole genome shotgun (WGS) entry which is preliminary data.</text>
</comment>
<evidence type="ECO:0008006" key="3">
    <source>
        <dbReference type="Google" id="ProtNLM"/>
    </source>
</evidence>
<protein>
    <recommendedName>
        <fullName evidence="3">CCHC-type domain-containing protein</fullName>
    </recommendedName>
</protein>
<accession>A0AAD7TEQ1</accession>
<dbReference type="AlphaFoldDB" id="A0AAD7TEQ1"/>
<name>A0AAD7TEQ1_9APHY</name>
<evidence type="ECO:0000313" key="2">
    <source>
        <dbReference type="Proteomes" id="UP001215151"/>
    </source>
</evidence>
<reference evidence="1" key="1">
    <citation type="submission" date="2022-11" db="EMBL/GenBank/DDBJ databases">
        <title>Genome Sequence of Cubamyces cubensis.</title>
        <authorList>
            <person name="Buettner E."/>
        </authorList>
    </citation>
    <scope>NUCLEOTIDE SEQUENCE</scope>
    <source>
        <strain evidence="1">MPL-01</strain>
    </source>
</reference>
<evidence type="ECO:0000313" key="1">
    <source>
        <dbReference type="EMBL" id="KAJ8454054.1"/>
    </source>
</evidence>
<sequence length="180" mass="20140">MLTLNSVDQANQALKGLTLANRRVLVRREIEEPKRCARCQRYDRHFARECTAPHDICANCAGAHPTRDCGVADDPNRFHCANCNEKGHAAWDRSCPMLRAKVRLGVHQKADSGFRFFVTNAPETWISEEDELARAPPPPTVWSQIRHHFTASESGPTATQSRLDAFLATPEQSIPAIPLE</sequence>
<keyword evidence="2" id="KW-1185">Reference proteome</keyword>
<proteinExistence type="predicted"/>
<dbReference type="EMBL" id="JAPEVG010001067">
    <property type="protein sequence ID" value="KAJ8454054.1"/>
    <property type="molecule type" value="Genomic_DNA"/>
</dbReference>
<dbReference type="Proteomes" id="UP001215151">
    <property type="component" value="Unassembled WGS sequence"/>
</dbReference>